<dbReference type="EMBL" id="JAYMGO010000006">
    <property type="protein sequence ID" value="KAL1273426.1"/>
    <property type="molecule type" value="Genomic_DNA"/>
</dbReference>
<name>A0ABR3N9K5_9TELE</name>
<accession>A0ABR3N9K5</accession>
<evidence type="ECO:0000313" key="1">
    <source>
        <dbReference type="EMBL" id="KAL1273426.1"/>
    </source>
</evidence>
<reference evidence="1 2" key="1">
    <citation type="submission" date="2023-09" db="EMBL/GenBank/DDBJ databases">
        <authorList>
            <person name="Wang M."/>
        </authorList>
    </citation>
    <scope>NUCLEOTIDE SEQUENCE [LARGE SCALE GENOMIC DNA]</scope>
    <source>
        <strain evidence="1">GT-2023</strain>
        <tissue evidence="1">Liver</tissue>
    </source>
</reference>
<evidence type="ECO:0000313" key="2">
    <source>
        <dbReference type="Proteomes" id="UP001558613"/>
    </source>
</evidence>
<proteinExistence type="predicted"/>
<protein>
    <submittedName>
        <fullName evidence="1">Uncharacterized protein</fullName>
    </submittedName>
</protein>
<keyword evidence="2" id="KW-1185">Reference proteome</keyword>
<gene>
    <name evidence="1" type="ORF">QQF64_029288</name>
</gene>
<sequence>MEGEKASSPSLSALVSLVCDGPRSSHPEPFLISTLLCFSFGFSPATNPEEPREVLAATKRGCFTLKMLLS</sequence>
<comment type="caution">
    <text evidence="1">The sequence shown here is derived from an EMBL/GenBank/DDBJ whole genome shotgun (WGS) entry which is preliminary data.</text>
</comment>
<dbReference type="Proteomes" id="UP001558613">
    <property type="component" value="Unassembled WGS sequence"/>
</dbReference>
<organism evidence="1 2">
    <name type="scientific">Cirrhinus molitorella</name>
    <name type="common">mud carp</name>
    <dbReference type="NCBI Taxonomy" id="172907"/>
    <lineage>
        <taxon>Eukaryota</taxon>
        <taxon>Metazoa</taxon>
        <taxon>Chordata</taxon>
        <taxon>Craniata</taxon>
        <taxon>Vertebrata</taxon>
        <taxon>Euteleostomi</taxon>
        <taxon>Actinopterygii</taxon>
        <taxon>Neopterygii</taxon>
        <taxon>Teleostei</taxon>
        <taxon>Ostariophysi</taxon>
        <taxon>Cypriniformes</taxon>
        <taxon>Cyprinidae</taxon>
        <taxon>Labeoninae</taxon>
        <taxon>Labeonini</taxon>
        <taxon>Cirrhinus</taxon>
    </lineage>
</organism>